<protein>
    <submittedName>
        <fullName evidence="1">Uncharacterized protein</fullName>
    </submittedName>
</protein>
<dbReference type="HOGENOM" id="CLU_1959454_0_0_1"/>
<accession>A0A066X3P0</accession>
<dbReference type="AlphaFoldDB" id="A0A066X3P0"/>
<proteinExistence type="predicted"/>
<organism evidence="1 2">
    <name type="scientific">Colletotrichum sublineola</name>
    <name type="common">Sorghum anthracnose fungus</name>
    <dbReference type="NCBI Taxonomy" id="1173701"/>
    <lineage>
        <taxon>Eukaryota</taxon>
        <taxon>Fungi</taxon>
        <taxon>Dikarya</taxon>
        <taxon>Ascomycota</taxon>
        <taxon>Pezizomycotina</taxon>
        <taxon>Sordariomycetes</taxon>
        <taxon>Hypocreomycetidae</taxon>
        <taxon>Glomerellales</taxon>
        <taxon>Glomerellaceae</taxon>
        <taxon>Colletotrichum</taxon>
        <taxon>Colletotrichum graminicola species complex</taxon>
    </lineage>
</organism>
<dbReference type="Gene3D" id="3.40.50.980">
    <property type="match status" value="1"/>
</dbReference>
<evidence type="ECO:0000313" key="2">
    <source>
        <dbReference type="Proteomes" id="UP000027238"/>
    </source>
</evidence>
<evidence type="ECO:0000313" key="1">
    <source>
        <dbReference type="EMBL" id="KDN60366.1"/>
    </source>
</evidence>
<dbReference type="EMBL" id="JMSE01001515">
    <property type="protein sequence ID" value="KDN60366.1"/>
    <property type="molecule type" value="Genomic_DNA"/>
</dbReference>
<name>A0A066X3P0_COLSU</name>
<gene>
    <name evidence="1" type="ORF">CSUB01_11932</name>
</gene>
<comment type="caution">
    <text evidence="1">The sequence shown here is derived from an EMBL/GenBank/DDBJ whole genome shotgun (WGS) entry which is preliminary data.</text>
</comment>
<sequence>MPLEEESKIRHECRPGLSLADMEVGSVHQLFRRQASRTPNLPAIEGTGGYMLTYRELDFMSDLMAAGLELRLSGVAPYPLDTGLVTTFPPFYFSWHVLRLDPGGRINSTAAATTPSTLPSLSGYNPYL</sequence>
<keyword evidence="2" id="KW-1185">Reference proteome</keyword>
<reference evidence="2" key="1">
    <citation type="journal article" date="2014" name="Genome Announc.">
        <title>Draft genome sequence of Colletotrichum sublineola, a destructive pathogen of cultivated sorghum.</title>
        <authorList>
            <person name="Baroncelli R."/>
            <person name="Sanz-Martin J.M."/>
            <person name="Rech G.E."/>
            <person name="Sukno S.A."/>
            <person name="Thon M.R."/>
        </authorList>
    </citation>
    <scope>NUCLEOTIDE SEQUENCE [LARGE SCALE GENOMIC DNA]</scope>
    <source>
        <strain evidence="2">TX430BB</strain>
    </source>
</reference>
<dbReference type="Proteomes" id="UP000027238">
    <property type="component" value="Unassembled WGS sequence"/>
</dbReference>
<dbReference type="SUPFAM" id="SSF56801">
    <property type="entry name" value="Acetyl-CoA synthetase-like"/>
    <property type="match status" value="1"/>
</dbReference>